<dbReference type="STRING" id="93625.A0A409XAF2"/>
<dbReference type="GO" id="GO:0005737">
    <property type="term" value="C:cytoplasm"/>
    <property type="evidence" value="ECO:0007669"/>
    <property type="project" value="TreeGrafter"/>
</dbReference>
<evidence type="ECO:0000256" key="6">
    <source>
        <dbReference type="ARBA" id="ARBA00022833"/>
    </source>
</evidence>
<dbReference type="Pfam" id="PF17900">
    <property type="entry name" value="Peptidase_M1_N"/>
    <property type="match status" value="1"/>
</dbReference>
<feature type="active site" description="Proton acceptor" evidence="8">
    <location>
        <position position="335"/>
    </location>
</feature>
<keyword evidence="7 11" id="KW-0482">Metalloprotease</keyword>
<dbReference type="GO" id="GO:0005615">
    <property type="term" value="C:extracellular space"/>
    <property type="evidence" value="ECO:0007669"/>
    <property type="project" value="TreeGrafter"/>
</dbReference>
<comment type="caution">
    <text evidence="15">The sequence shown here is derived from an EMBL/GenBank/DDBJ whole genome shotgun (WGS) entry which is preliminary data.</text>
</comment>
<dbReference type="FunCoup" id="A0A409XAF2">
    <property type="interactions" value="503"/>
</dbReference>
<dbReference type="GO" id="GO:0070006">
    <property type="term" value="F:metalloaminopeptidase activity"/>
    <property type="evidence" value="ECO:0007669"/>
    <property type="project" value="TreeGrafter"/>
</dbReference>
<dbReference type="GO" id="GO:0006508">
    <property type="term" value="P:proteolysis"/>
    <property type="evidence" value="ECO:0007669"/>
    <property type="project" value="UniProtKB-KW"/>
</dbReference>
<dbReference type="InterPro" id="IPR014782">
    <property type="entry name" value="Peptidase_M1_dom"/>
</dbReference>
<dbReference type="GO" id="GO:0008270">
    <property type="term" value="F:zinc ion binding"/>
    <property type="evidence" value="ECO:0007669"/>
    <property type="project" value="UniProtKB-UniRule"/>
</dbReference>
<evidence type="ECO:0000256" key="7">
    <source>
        <dbReference type="ARBA" id="ARBA00023049"/>
    </source>
</evidence>
<dbReference type="CDD" id="cd09601">
    <property type="entry name" value="M1_APN-Q_like"/>
    <property type="match status" value="1"/>
</dbReference>
<dbReference type="InterPro" id="IPR024571">
    <property type="entry name" value="ERAP1-like_C_dom"/>
</dbReference>
<dbReference type="InterPro" id="IPR001930">
    <property type="entry name" value="Peptidase_M1"/>
</dbReference>
<evidence type="ECO:0000259" key="12">
    <source>
        <dbReference type="Pfam" id="PF01433"/>
    </source>
</evidence>
<feature type="domain" description="Peptidase M1 membrane alanine aminopeptidase" evidence="12">
    <location>
        <begin position="262"/>
        <end position="485"/>
    </location>
</feature>
<evidence type="ECO:0000256" key="2">
    <source>
        <dbReference type="ARBA" id="ARBA00022438"/>
    </source>
</evidence>
<reference evidence="15 16" key="1">
    <citation type="journal article" date="2018" name="Evol. Lett.">
        <title>Horizontal gene cluster transfer increased hallucinogenic mushroom diversity.</title>
        <authorList>
            <person name="Reynolds H.T."/>
            <person name="Vijayakumar V."/>
            <person name="Gluck-Thaler E."/>
            <person name="Korotkin H.B."/>
            <person name="Matheny P.B."/>
            <person name="Slot J.C."/>
        </authorList>
    </citation>
    <scope>NUCLEOTIDE SEQUENCE [LARGE SCALE GENOMIC DNA]</scope>
    <source>
        <strain evidence="15 16">2631</strain>
    </source>
</reference>
<dbReference type="Pfam" id="PF01433">
    <property type="entry name" value="Peptidase_M1"/>
    <property type="match status" value="1"/>
</dbReference>
<sequence length="940" mass="106145">MSTTGTGVQDAYRLPTSVKPIHYDITVKTDLEKLTFEGLAKISLEIKTDTSTIVLNASKDLELRKATIYSDASEAGQAPTISLDTSQERAAFQLTDKLRAGSKAELRIDFAGKLAGSMSGYYRASWVNEGKTEYYALTQFEPTAARRAFPCWDEPLLKATYSITMISRTDTVNLSNMSVLLEEPIVENTSISPDIADIIASIRNENWKITKFTTSPPMSTYIVAIANGPFSFLETSVVMPVSGKTVPLRVYTTPDVVHQAEYALGVKAAVLPLYEKIFDVEYPLPKLDTLVASDFDAGAMENWGLIIGRMSGLLLDSKRTDIRAKKGVVSMQSHEVAHMWFGNITTMEWWNNLYLNEDRQVKLALVYFVPLISTVRVYPEWRVNSEFITAHLNQALRLDSKISSHPVEVDCPDANNINQIFDDLSYSKAASVLRMLSHYVGEEKFLKGVSIYLKKKLFANSVTHDLWDGISAATGLDITEFMENWITKIGFPVLSITEDAEGITVRQDRFLETGPPSAQDNEILWNIPLNILSIKNGIADIDRTPVLRGREEHIPLDTSKPFKLNAATNGVYRVLYTPERLALIAAEAAKADTIFSLEDRMGLVYDTMALSKAGFANIASSLTLVYQLKDETECEPLVRATVMRTFSIRDDVDLVWQAISLSLSEIRSIWWEYPEITDTLDVFLRSLFVPLVEKLGYEYPDGESVDTSLLRTLAIEQAFEAGAKNVIDELKGRFKTYQESGDDSNIPADLQRVVYLAIKAGRYGGREVYDLMAKIYEKPKTPSEQESAIRAMCSTQDESLIIETFKFIEHKARDQDVLTFFSDFTWNFKARRPLTKFWQDEYDVMFNRFEGNFVLNFILPVSRGKTLAKRNKGLTNGMDEKSTISFYSTKKDYFDIEAFYNDKDTSKFNQTLAQSLDNVRARAEYVERSTVDLKNWLNEL</sequence>
<dbReference type="Gene3D" id="2.60.40.1910">
    <property type="match status" value="1"/>
</dbReference>
<dbReference type="GO" id="GO:0042277">
    <property type="term" value="F:peptide binding"/>
    <property type="evidence" value="ECO:0007669"/>
    <property type="project" value="TreeGrafter"/>
</dbReference>
<feature type="binding site" evidence="9">
    <location>
        <position position="334"/>
    </location>
    <ligand>
        <name>Zn(2+)</name>
        <dbReference type="ChEBI" id="CHEBI:29105"/>
        <note>catalytic</note>
    </ligand>
</feature>
<evidence type="ECO:0000256" key="10">
    <source>
        <dbReference type="PIRSR" id="PIRSR634016-4"/>
    </source>
</evidence>
<protein>
    <recommendedName>
        <fullName evidence="11">Aminopeptidase</fullName>
        <ecNumber evidence="11">3.4.11.-</ecNumber>
    </recommendedName>
</protein>
<keyword evidence="4 9" id="KW-0479">Metal-binding</keyword>
<dbReference type="SUPFAM" id="SSF63737">
    <property type="entry name" value="Leukotriene A4 hydrolase N-terminal domain"/>
    <property type="match status" value="1"/>
</dbReference>
<keyword evidence="6 9" id="KW-0862">Zinc</keyword>
<dbReference type="AlphaFoldDB" id="A0A409XAF2"/>
<evidence type="ECO:0000256" key="8">
    <source>
        <dbReference type="PIRSR" id="PIRSR634016-1"/>
    </source>
</evidence>
<dbReference type="PANTHER" id="PTHR11533">
    <property type="entry name" value="PROTEASE M1 ZINC METALLOPROTEASE"/>
    <property type="match status" value="1"/>
</dbReference>
<dbReference type="OrthoDB" id="10031169at2759"/>
<dbReference type="PRINTS" id="PR00756">
    <property type="entry name" value="ALADIPTASE"/>
</dbReference>
<dbReference type="Gene3D" id="1.25.50.20">
    <property type="match status" value="1"/>
</dbReference>
<dbReference type="EC" id="3.4.11.-" evidence="11"/>
<name>A0A409XAF2_PSICY</name>
<dbReference type="Pfam" id="PF11838">
    <property type="entry name" value="ERAP1_C"/>
    <property type="match status" value="1"/>
</dbReference>
<keyword evidence="5 11" id="KW-0378">Hydrolase</keyword>
<dbReference type="EMBL" id="NHYD01002233">
    <property type="protein sequence ID" value="PPQ87694.1"/>
    <property type="molecule type" value="Genomic_DNA"/>
</dbReference>
<dbReference type="InterPro" id="IPR034016">
    <property type="entry name" value="M1_APN-typ"/>
</dbReference>
<feature type="domain" description="ERAP1-like C-terminal" evidence="13">
    <location>
        <begin position="562"/>
        <end position="856"/>
    </location>
</feature>
<dbReference type="SUPFAM" id="SSF55486">
    <property type="entry name" value="Metalloproteases ('zincins'), catalytic domain"/>
    <property type="match status" value="1"/>
</dbReference>
<evidence type="ECO:0000256" key="4">
    <source>
        <dbReference type="ARBA" id="ARBA00022723"/>
    </source>
</evidence>
<proteinExistence type="inferred from homology"/>
<evidence type="ECO:0000259" key="13">
    <source>
        <dbReference type="Pfam" id="PF11838"/>
    </source>
</evidence>
<dbReference type="Proteomes" id="UP000283269">
    <property type="component" value="Unassembled WGS sequence"/>
</dbReference>
<evidence type="ECO:0000256" key="1">
    <source>
        <dbReference type="ARBA" id="ARBA00010136"/>
    </source>
</evidence>
<comment type="similarity">
    <text evidence="1 11">Belongs to the peptidase M1 family.</text>
</comment>
<dbReference type="InterPro" id="IPR027268">
    <property type="entry name" value="Peptidase_M4/M1_CTD_sf"/>
</dbReference>
<accession>A0A409XAF2</accession>
<dbReference type="InParanoid" id="A0A409XAF2"/>
<evidence type="ECO:0000256" key="3">
    <source>
        <dbReference type="ARBA" id="ARBA00022670"/>
    </source>
</evidence>
<keyword evidence="16" id="KW-1185">Reference proteome</keyword>
<dbReference type="Gene3D" id="1.10.390.10">
    <property type="entry name" value="Neutral Protease Domain 2"/>
    <property type="match status" value="1"/>
</dbReference>
<evidence type="ECO:0000313" key="15">
    <source>
        <dbReference type="EMBL" id="PPQ87694.1"/>
    </source>
</evidence>
<feature type="binding site" evidence="9">
    <location>
        <position position="338"/>
    </location>
    <ligand>
        <name>Zn(2+)</name>
        <dbReference type="ChEBI" id="CHEBI:29105"/>
        <note>catalytic</note>
    </ligand>
</feature>
<keyword evidence="3 11" id="KW-0645">Protease</keyword>
<feature type="site" description="Transition state stabilizer" evidence="10">
    <location>
        <position position="426"/>
    </location>
</feature>
<dbReference type="InterPro" id="IPR045357">
    <property type="entry name" value="Aminopeptidase_N-like_N"/>
</dbReference>
<evidence type="ECO:0000259" key="14">
    <source>
        <dbReference type="Pfam" id="PF17900"/>
    </source>
</evidence>
<dbReference type="Gene3D" id="2.60.40.1730">
    <property type="entry name" value="tricorn interacting facor f3 domain"/>
    <property type="match status" value="1"/>
</dbReference>
<organism evidence="15 16">
    <name type="scientific">Psilocybe cyanescens</name>
    <dbReference type="NCBI Taxonomy" id="93625"/>
    <lineage>
        <taxon>Eukaryota</taxon>
        <taxon>Fungi</taxon>
        <taxon>Dikarya</taxon>
        <taxon>Basidiomycota</taxon>
        <taxon>Agaricomycotina</taxon>
        <taxon>Agaricomycetes</taxon>
        <taxon>Agaricomycetidae</taxon>
        <taxon>Agaricales</taxon>
        <taxon>Agaricineae</taxon>
        <taxon>Strophariaceae</taxon>
        <taxon>Psilocybe</taxon>
    </lineage>
</organism>
<keyword evidence="2 11" id="KW-0031">Aminopeptidase</keyword>
<feature type="binding site" evidence="9">
    <location>
        <position position="357"/>
    </location>
    <ligand>
        <name>Zn(2+)</name>
        <dbReference type="ChEBI" id="CHEBI:29105"/>
        <note>catalytic</note>
    </ligand>
</feature>
<evidence type="ECO:0000256" key="5">
    <source>
        <dbReference type="ARBA" id="ARBA00022801"/>
    </source>
</evidence>
<evidence type="ECO:0000256" key="11">
    <source>
        <dbReference type="RuleBase" id="RU364040"/>
    </source>
</evidence>
<comment type="cofactor">
    <cofactor evidence="9 11">
        <name>Zn(2+)</name>
        <dbReference type="ChEBI" id="CHEBI:29105"/>
    </cofactor>
    <text evidence="9 11">Binds 1 zinc ion per subunit.</text>
</comment>
<evidence type="ECO:0000256" key="9">
    <source>
        <dbReference type="PIRSR" id="PIRSR634016-3"/>
    </source>
</evidence>
<dbReference type="InterPro" id="IPR042097">
    <property type="entry name" value="Aminopeptidase_N-like_N_sf"/>
</dbReference>
<evidence type="ECO:0000313" key="16">
    <source>
        <dbReference type="Proteomes" id="UP000283269"/>
    </source>
</evidence>
<gene>
    <name evidence="15" type="ORF">CVT25_011461</name>
</gene>
<feature type="domain" description="Aminopeptidase N-like N-terminal" evidence="14">
    <location>
        <begin position="19"/>
        <end position="222"/>
    </location>
</feature>
<dbReference type="FunFam" id="1.10.390.10:FF:000006">
    <property type="entry name" value="Puromycin-sensitive aminopeptidase"/>
    <property type="match status" value="1"/>
</dbReference>
<dbReference type="GO" id="GO:0043171">
    <property type="term" value="P:peptide catabolic process"/>
    <property type="evidence" value="ECO:0007669"/>
    <property type="project" value="TreeGrafter"/>
</dbReference>
<dbReference type="PANTHER" id="PTHR11533:SF174">
    <property type="entry name" value="PUROMYCIN-SENSITIVE AMINOPEPTIDASE-RELATED"/>
    <property type="match status" value="1"/>
</dbReference>
<dbReference type="InterPro" id="IPR050344">
    <property type="entry name" value="Peptidase_M1_aminopeptidases"/>
</dbReference>
<dbReference type="GO" id="GO:0016020">
    <property type="term" value="C:membrane"/>
    <property type="evidence" value="ECO:0007669"/>
    <property type="project" value="TreeGrafter"/>
</dbReference>